<dbReference type="Pfam" id="PF13456">
    <property type="entry name" value="RVT_3"/>
    <property type="match status" value="1"/>
</dbReference>
<dbReference type="CDD" id="cd06222">
    <property type="entry name" value="RNase_H_like"/>
    <property type="match status" value="1"/>
</dbReference>
<dbReference type="Proteomes" id="UP000187609">
    <property type="component" value="Unassembled WGS sequence"/>
</dbReference>
<dbReference type="GO" id="GO:0003676">
    <property type="term" value="F:nucleic acid binding"/>
    <property type="evidence" value="ECO:0007669"/>
    <property type="project" value="InterPro"/>
</dbReference>
<proteinExistence type="predicted"/>
<dbReference type="PANTHER" id="PTHR47723:SF23">
    <property type="entry name" value="REVERSE TRANSCRIPTASE-LIKE PROTEIN"/>
    <property type="match status" value="1"/>
</dbReference>
<dbReference type="PANTHER" id="PTHR47723">
    <property type="entry name" value="OS05G0353850 PROTEIN"/>
    <property type="match status" value="1"/>
</dbReference>
<keyword evidence="3" id="KW-1185">Reference proteome</keyword>
<dbReference type="AlphaFoldDB" id="A0A1J6HYW7"/>
<reference evidence="2" key="1">
    <citation type="submission" date="2016-11" db="EMBL/GenBank/DDBJ databases">
        <title>The genome of Nicotiana attenuata.</title>
        <authorList>
            <person name="Xu S."/>
            <person name="Brockmoeller T."/>
            <person name="Gaquerel E."/>
            <person name="Navarro A."/>
            <person name="Kuhl H."/>
            <person name="Gase K."/>
            <person name="Ling Z."/>
            <person name="Zhou W."/>
            <person name="Kreitzer C."/>
            <person name="Stanke M."/>
            <person name="Tang H."/>
            <person name="Lyons E."/>
            <person name="Pandey P."/>
            <person name="Pandey S.P."/>
            <person name="Timmermann B."/>
            <person name="Baldwin I.T."/>
        </authorList>
    </citation>
    <scope>NUCLEOTIDE SEQUENCE [LARGE SCALE GENOMIC DNA]</scope>
    <source>
        <strain evidence="2">UT</strain>
    </source>
</reference>
<dbReference type="InterPro" id="IPR053151">
    <property type="entry name" value="RNase_H-like"/>
</dbReference>
<evidence type="ECO:0000259" key="1">
    <source>
        <dbReference type="Pfam" id="PF13456"/>
    </source>
</evidence>
<dbReference type="GO" id="GO:0004523">
    <property type="term" value="F:RNA-DNA hybrid ribonuclease activity"/>
    <property type="evidence" value="ECO:0007669"/>
    <property type="project" value="InterPro"/>
</dbReference>
<feature type="domain" description="RNase H type-1" evidence="1">
    <location>
        <begin position="8"/>
        <end position="91"/>
    </location>
</feature>
<dbReference type="EMBL" id="MJEQ01037192">
    <property type="protein sequence ID" value="OIS97475.1"/>
    <property type="molecule type" value="Genomic_DNA"/>
</dbReference>
<dbReference type="Gramene" id="OIS97475">
    <property type="protein sequence ID" value="OIS97475"/>
    <property type="gene ID" value="A4A49_51914"/>
</dbReference>
<dbReference type="InterPro" id="IPR002156">
    <property type="entry name" value="RNaseH_domain"/>
</dbReference>
<evidence type="ECO:0000313" key="3">
    <source>
        <dbReference type="Proteomes" id="UP000187609"/>
    </source>
</evidence>
<sequence>MGFAGSLPTFNSLIAEMQALLQGLKLAVQMQLMPPKVELDAKEVINLLTKDHPLYTNILCDGRHPLQYLHDLMVLHAYKEQNRVIENLAKYNIQMESNAATSIFEASPLFVSRLLLEDKLGLTTIRVVPPTAGNVATTMDTNITFDHQSKAGLAEVNSFLTTGLVELAQSSTWDCNTNHIRVSNSNLAATSSTSSVCNMVPIHQHLYTHMFD</sequence>
<dbReference type="SMR" id="A0A1J6HYW7"/>
<comment type="caution">
    <text evidence="2">The sequence shown here is derived from an EMBL/GenBank/DDBJ whole genome shotgun (WGS) entry which is preliminary data.</text>
</comment>
<protein>
    <recommendedName>
        <fullName evidence="1">RNase H type-1 domain-containing protein</fullName>
    </recommendedName>
</protein>
<organism evidence="2 3">
    <name type="scientific">Nicotiana attenuata</name>
    <name type="common">Coyote tobacco</name>
    <dbReference type="NCBI Taxonomy" id="49451"/>
    <lineage>
        <taxon>Eukaryota</taxon>
        <taxon>Viridiplantae</taxon>
        <taxon>Streptophyta</taxon>
        <taxon>Embryophyta</taxon>
        <taxon>Tracheophyta</taxon>
        <taxon>Spermatophyta</taxon>
        <taxon>Magnoliopsida</taxon>
        <taxon>eudicotyledons</taxon>
        <taxon>Gunneridae</taxon>
        <taxon>Pentapetalae</taxon>
        <taxon>asterids</taxon>
        <taxon>lamiids</taxon>
        <taxon>Solanales</taxon>
        <taxon>Solanaceae</taxon>
        <taxon>Nicotianoideae</taxon>
        <taxon>Nicotianeae</taxon>
        <taxon>Nicotiana</taxon>
    </lineage>
</organism>
<evidence type="ECO:0000313" key="2">
    <source>
        <dbReference type="EMBL" id="OIS97475.1"/>
    </source>
</evidence>
<gene>
    <name evidence="2" type="ORF">A4A49_51914</name>
</gene>
<accession>A0A1J6HYW7</accession>
<dbReference type="InterPro" id="IPR044730">
    <property type="entry name" value="RNase_H-like_dom_plant"/>
</dbReference>
<name>A0A1J6HYW7_NICAT</name>